<dbReference type="Gene3D" id="3.40.309.10">
    <property type="entry name" value="Aldehyde Dehydrogenase, Chain A, domain 2"/>
    <property type="match status" value="1"/>
</dbReference>
<dbReference type="InterPro" id="IPR016161">
    <property type="entry name" value="Ald_DH/histidinol_DH"/>
</dbReference>
<evidence type="ECO:0000256" key="3">
    <source>
        <dbReference type="PROSITE-ProRule" id="PRU10007"/>
    </source>
</evidence>
<reference evidence="6 7" key="1">
    <citation type="journal article" date="2015" name="BMC Genomics">
        <title>Genome mining reveals unlocked bioactive potential of marine Gram-negative bacteria.</title>
        <authorList>
            <person name="Machado H."/>
            <person name="Sonnenschein E.C."/>
            <person name="Melchiorsen J."/>
            <person name="Gram L."/>
        </authorList>
    </citation>
    <scope>NUCLEOTIDE SEQUENCE [LARGE SCALE GENOMIC DNA]</scope>
    <source>
        <strain evidence="6 7">S4054</strain>
    </source>
</reference>
<dbReference type="InterPro" id="IPR016163">
    <property type="entry name" value="Ald_DH_C"/>
</dbReference>
<dbReference type="FunFam" id="3.40.309.10:FF:000004">
    <property type="entry name" value="Succinate-semialdehyde dehydrogenase I"/>
    <property type="match status" value="1"/>
</dbReference>
<dbReference type="Proteomes" id="UP000033434">
    <property type="component" value="Unassembled WGS sequence"/>
</dbReference>
<dbReference type="InterPro" id="IPR015590">
    <property type="entry name" value="Aldehyde_DH_dom"/>
</dbReference>
<accession>A0A0F6A5Q3</accession>
<sequence>MFKKGQTLHSIIDGASHSSCDLLPVYNPADGCLLANVTQINIDDADSAVEVASKCFEQLKTTTAQARSTVLYRWYQLIMDNQSRLAELVTLEQGKPIQESNAEVVYAAGYVRWFAQQAERAYGMVIPPHTPNHQITSNKQGVGIVLGITPWNFPLAMITRKVAPAYAAGCSFILKPSELTPISAIELAKLALQAGMERGAFQVLVSDKPQALVEHLNNKPAIRKLTFTGSTRVGKLLYAQCADTMKRASLELGGNAPFIVFESANIESAIDGLMIAKFRNAGQTCIAANRVFVHRDIRAKFVAQLIRRVESLKVGAGLGADFDIGPLINETAKLKAKQLVVDAIERGAKYITQGSDVQQEGPFMSPIILGSVTPDMNIYHHEIFAPVVTLIDFDSEFQVMAMANELHAGLAAYFYSTCQKQIARMSKGLDFAMIGINEGAISNPAAPFGGMKESGLGREGGAEGIEEYLETKYFCQRI</sequence>
<dbReference type="PROSITE" id="PS00687">
    <property type="entry name" value="ALDEHYDE_DEHYDR_GLU"/>
    <property type="match status" value="1"/>
</dbReference>
<evidence type="ECO:0000313" key="7">
    <source>
        <dbReference type="Proteomes" id="UP000033434"/>
    </source>
</evidence>
<evidence type="ECO:0000313" key="6">
    <source>
        <dbReference type="EMBL" id="KKE81532.1"/>
    </source>
</evidence>
<dbReference type="EMBL" id="AUXW01000186">
    <property type="protein sequence ID" value="KKE81532.1"/>
    <property type="molecule type" value="Genomic_DNA"/>
</dbReference>
<dbReference type="PANTHER" id="PTHR43353:SF5">
    <property type="entry name" value="SUCCINATE-SEMIALDEHYDE DEHYDROGENASE, MITOCHONDRIAL"/>
    <property type="match status" value="1"/>
</dbReference>
<dbReference type="Gene3D" id="3.40.605.10">
    <property type="entry name" value="Aldehyde Dehydrogenase, Chain A, domain 1"/>
    <property type="match status" value="1"/>
</dbReference>
<dbReference type="GO" id="GO:0009450">
    <property type="term" value="P:gamma-aminobutyric acid catabolic process"/>
    <property type="evidence" value="ECO:0007669"/>
    <property type="project" value="TreeGrafter"/>
</dbReference>
<evidence type="ECO:0000256" key="1">
    <source>
        <dbReference type="ARBA" id="ARBA00009986"/>
    </source>
</evidence>
<dbReference type="InterPro" id="IPR016160">
    <property type="entry name" value="Ald_DH_CS_CYS"/>
</dbReference>
<organism evidence="6 7">
    <name type="scientific">Pseudoalteromonas luteoviolacea S4054</name>
    <dbReference type="NCBI Taxonomy" id="1129367"/>
    <lineage>
        <taxon>Bacteria</taxon>
        <taxon>Pseudomonadati</taxon>
        <taxon>Pseudomonadota</taxon>
        <taxon>Gammaproteobacteria</taxon>
        <taxon>Alteromonadales</taxon>
        <taxon>Pseudoalteromonadaceae</taxon>
        <taxon>Pseudoalteromonas</taxon>
    </lineage>
</organism>
<evidence type="ECO:0000256" key="4">
    <source>
        <dbReference type="RuleBase" id="RU003345"/>
    </source>
</evidence>
<evidence type="ECO:0000256" key="2">
    <source>
        <dbReference type="ARBA" id="ARBA00023002"/>
    </source>
</evidence>
<keyword evidence="2 4" id="KW-0560">Oxidoreductase</keyword>
<dbReference type="SUPFAM" id="SSF53720">
    <property type="entry name" value="ALDH-like"/>
    <property type="match status" value="1"/>
</dbReference>
<dbReference type="InterPro" id="IPR050740">
    <property type="entry name" value="Aldehyde_DH_Superfamily"/>
</dbReference>
<dbReference type="RefSeq" id="WP_046357977.1">
    <property type="nucleotide sequence ID" value="NZ_AUXW01000186.1"/>
</dbReference>
<evidence type="ECO:0000259" key="5">
    <source>
        <dbReference type="Pfam" id="PF00171"/>
    </source>
</evidence>
<gene>
    <name evidence="6" type="ORF">N479_22280</name>
</gene>
<dbReference type="FunFam" id="3.40.605.10:FF:000026">
    <property type="entry name" value="Aldehyde dehydrogenase, putative"/>
    <property type="match status" value="1"/>
</dbReference>
<comment type="similarity">
    <text evidence="1 4">Belongs to the aldehyde dehydrogenase family.</text>
</comment>
<comment type="caution">
    <text evidence="6">The sequence shown here is derived from an EMBL/GenBank/DDBJ whole genome shotgun (WGS) entry which is preliminary data.</text>
</comment>
<dbReference type="GO" id="GO:0004777">
    <property type="term" value="F:succinate-semialdehyde dehydrogenase (NAD+) activity"/>
    <property type="evidence" value="ECO:0007669"/>
    <property type="project" value="TreeGrafter"/>
</dbReference>
<dbReference type="PROSITE" id="PS00070">
    <property type="entry name" value="ALDEHYDE_DEHYDR_CYS"/>
    <property type="match status" value="1"/>
</dbReference>
<dbReference type="Pfam" id="PF00171">
    <property type="entry name" value="Aldedh"/>
    <property type="match status" value="1"/>
</dbReference>
<dbReference type="PATRIC" id="fig|1129367.4.peg.4630"/>
<dbReference type="AlphaFoldDB" id="A0A0F6A5Q3"/>
<proteinExistence type="inferred from homology"/>
<dbReference type="PANTHER" id="PTHR43353">
    <property type="entry name" value="SUCCINATE-SEMIALDEHYDE DEHYDROGENASE, MITOCHONDRIAL"/>
    <property type="match status" value="1"/>
</dbReference>
<feature type="active site" evidence="3">
    <location>
        <position position="251"/>
    </location>
</feature>
<name>A0A0F6A5Q3_9GAMM</name>
<feature type="domain" description="Aldehyde dehydrogenase" evidence="5">
    <location>
        <begin position="22"/>
        <end position="473"/>
    </location>
</feature>
<dbReference type="InterPro" id="IPR016162">
    <property type="entry name" value="Ald_DH_N"/>
</dbReference>
<dbReference type="CDD" id="cd07103">
    <property type="entry name" value="ALDH_F5_SSADH_GabD"/>
    <property type="match status" value="1"/>
</dbReference>
<dbReference type="FunFam" id="3.40.605.10:FF:000005">
    <property type="entry name" value="Succinate-semialdehyde dehydrogenase I"/>
    <property type="match status" value="1"/>
</dbReference>
<protein>
    <recommendedName>
        <fullName evidence="5">Aldehyde dehydrogenase domain-containing protein</fullName>
    </recommendedName>
</protein>
<dbReference type="InterPro" id="IPR029510">
    <property type="entry name" value="Ald_DH_CS_GLU"/>
</dbReference>